<dbReference type="Gene3D" id="3.80.10.10">
    <property type="entry name" value="Ribonuclease Inhibitor"/>
    <property type="match status" value="2"/>
</dbReference>
<reference evidence="15" key="1">
    <citation type="journal article" date="2015" name="Nat. Plants">
        <title>Genome expansion of Arabis alpina linked with retrotransposition and reduced symmetric DNA methylation.</title>
        <authorList>
            <person name="Willing E.M."/>
            <person name="Rawat V."/>
            <person name="Mandakova T."/>
            <person name="Maumus F."/>
            <person name="James G.V."/>
            <person name="Nordstroem K.J."/>
            <person name="Becker C."/>
            <person name="Warthmann N."/>
            <person name="Chica C."/>
            <person name="Szarzynska B."/>
            <person name="Zytnicki M."/>
            <person name="Albani M.C."/>
            <person name="Kiefer C."/>
            <person name="Bergonzi S."/>
            <person name="Castaings L."/>
            <person name="Mateos J.L."/>
            <person name="Berns M.C."/>
            <person name="Bujdoso N."/>
            <person name="Piofczyk T."/>
            <person name="de Lorenzo L."/>
            <person name="Barrero-Sicilia C."/>
            <person name="Mateos I."/>
            <person name="Piednoel M."/>
            <person name="Hagmann J."/>
            <person name="Chen-Min-Tao R."/>
            <person name="Iglesias-Fernandez R."/>
            <person name="Schuster S.C."/>
            <person name="Alonso-Blanco C."/>
            <person name="Roudier F."/>
            <person name="Carbonero P."/>
            <person name="Paz-Ares J."/>
            <person name="Davis S.J."/>
            <person name="Pecinka A."/>
            <person name="Quesneville H."/>
            <person name="Colot V."/>
            <person name="Lysak M.A."/>
            <person name="Weigel D."/>
            <person name="Coupland G."/>
            <person name="Schneeberger K."/>
        </authorList>
    </citation>
    <scope>NUCLEOTIDE SEQUENCE [LARGE SCALE GENOMIC DNA]</scope>
    <source>
        <strain evidence="15">cv. Pajares</strain>
    </source>
</reference>
<keyword evidence="3" id="KW-0433">Leucine-rich repeat</keyword>
<feature type="non-terminal residue" evidence="14">
    <location>
        <position position="1"/>
    </location>
</feature>
<evidence type="ECO:0000256" key="8">
    <source>
        <dbReference type="ARBA" id="ARBA00023136"/>
    </source>
</evidence>
<feature type="domain" description="Leucine-rich repeat-containing N-terminal plant-type" evidence="13">
    <location>
        <begin position="135"/>
        <end position="180"/>
    </location>
</feature>
<dbReference type="Pfam" id="PF08263">
    <property type="entry name" value="LRRNT_2"/>
    <property type="match status" value="1"/>
</dbReference>
<dbReference type="Proteomes" id="UP000029120">
    <property type="component" value="Unassembled WGS sequence"/>
</dbReference>
<evidence type="ECO:0000313" key="14">
    <source>
        <dbReference type="EMBL" id="KFK22368.1"/>
    </source>
</evidence>
<dbReference type="OrthoDB" id="544346at2759"/>
<dbReference type="PRINTS" id="PR00019">
    <property type="entry name" value="LEURICHRPT"/>
</dbReference>
<feature type="transmembrane region" description="Helical" evidence="12">
    <location>
        <begin position="495"/>
        <end position="516"/>
    </location>
</feature>
<organism evidence="14 15">
    <name type="scientific">Arabis alpina</name>
    <name type="common">Alpine rock-cress</name>
    <dbReference type="NCBI Taxonomy" id="50452"/>
    <lineage>
        <taxon>Eukaryota</taxon>
        <taxon>Viridiplantae</taxon>
        <taxon>Streptophyta</taxon>
        <taxon>Embryophyta</taxon>
        <taxon>Tracheophyta</taxon>
        <taxon>Spermatophyta</taxon>
        <taxon>Magnoliopsida</taxon>
        <taxon>eudicotyledons</taxon>
        <taxon>Gunneridae</taxon>
        <taxon>Pentapetalae</taxon>
        <taxon>rosids</taxon>
        <taxon>malvids</taxon>
        <taxon>Brassicales</taxon>
        <taxon>Brassicaceae</taxon>
        <taxon>Arabideae</taxon>
        <taxon>Arabis</taxon>
    </lineage>
</organism>
<keyword evidence="6" id="KW-0677">Repeat</keyword>
<dbReference type="FunFam" id="3.80.10.10:FF:000111">
    <property type="entry name" value="LRR receptor-like serine/threonine-protein kinase ERECTA"/>
    <property type="match status" value="1"/>
</dbReference>
<evidence type="ECO:0000256" key="12">
    <source>
        <dbReference type="SAM" id="Phobius"/>
    </source>
</evidence>
<evidence type="ECO:0000256" key="7">
    <source>
        <dbReference type="ARBA" id="ARBA00022989"/>
    </source>
</evidence>
<dbReference type="InterPro" id="IPR032675">
    <property type="entry name" value="LRR_dom_sf"/>
</dbReference>
<protein>
    <recommendedName>
        <fullName evidence="13">Leucine-rich repeat-containing N-terminal plant-type domain-containing protein</fullName>
    </recommendedName>
</protein>
<dbReference type="InterPro" id="IPR046956">
    <property type="entry name" value="RLP23-like"/>
</dbReference>
<evidence type="ECO:0000259" key="13">
    <source>
        <dbReference type="Pfam" id="PF08263"/>
    </source>
</evidence>
<dbReference type="Pfam" id="PF13855">
    <property type="entry name" value="LRR_8"/>
    <property type="match status" value="1"/>
</dbReference>
<dbReference type="Gramene" id="KFK22368">
    <property type="protein sequence ID" value="KFK22368"/>
    <property type="gene ID" value="AALP_AAs73148U000100"/>
</dbReference>
<evidence type="ECO:0000256" key="2">
    <source>
        <dbReference type="ARBA" id="ARBA00009592"/>
    </source>
</evidence>
<keyword evidence="5" id="KW-0732">Signal</keyword>
<dbReference type="SUPFAM" id="SSF52058">
    <property type="entry name" value="L domain-like"/>
    <property type="match status" value="1"/>
</dbReference>
<name>A0A087FXL6_ARAAL</name>
<keyword evidence="9" id="KW-0675">Receptor</keyword>
<evidence type="ECO:0000256" key="9">
    <source>
        <dbReference type="ARBA" id="ARBA00023170"/>
    </source>
</evidence>
<comment type="subcellular location">
    <subcellularLocation>
        <location evidence="1">Membrane</location>
        <topology evidence="1">Single-pass type I membrane protein</topology>
    </subcellularLocation>
</comment>
<keyword evidence="7 12" id="KW-1133">Transmembrane helix</keyword>
<feature type="region of interest" description="Disordered" evidence="11">
    <location>
        <begin position="1"/>
        <end position="33"/>
    </location>
</feature>
<evidence type="ECO:0000256" key="5">
    <source>
        <dbReference type="ARBA" id="ARBA00022729"/>
    </source>
</evidence>
<comment type="similarity">
    <text evidence="2">Belongs to the RLP family.</text>
</comment>
<evidence type="ECO:0000256" key="4">
    <source>
        <dbReference type="ARBA" id="ARBA00022692"/>
    </source>
</evidence>
<dbReference type="InterPro" id="IPR001611">
    <property type="entry name" value="Leu-rich_rpt"/>
</dbReference>
<dbReference type="GO" id="GO:0016020">
    <property type="term" value="C:membrane"/>
    <property type="evidence" value="ECO:0007669"/>
    <property type="project" value="UniProtKB-SubCell"/>
</dbReference>
<dbReference type="PANTHER" id="PTHR48063:SF112">
    <property type="entry name" value="RECEPTOR LIKE PROTEIN 30-LIKE"/>
    <property type="match status" value="1"/>
</dbReference>
<dbReference type="PROSITE" id="PS51450">
    <property type="entry name" value="LRR"/>
    <property type="match status" value="1"/>
</dbReference>
<dbReference type="InterPro" id="IPR013210">
    <property type="entry name" value="LRR_N_plant-typ"/>
</dbReference>
<evidence type="ECO:0000313" key="15">
    <source>
        <dbReference type="Proteomes" id="UP000029120"/>
    </source>
</evidence>
<dbReference type="PANTHER" id="PTHR48063">
    <property type="entry name" value="LRR RECEPTOR-LIKE KINASE"/>
    <property type="match status" value="1"/>
</dbReference>
<evidence type="ECO:0000256" key="6">
    <source>
        <dbReference type="ARBA" id="ARBA00022737"/>
    </source>
</evidence>
<keyword evidence="4 12" id="KW-0812">Transmembrane</keyword>
<dbReference type="AlphaFoldDB" id="A0A087FXL6"/>
<sequence length="538" mass="60973">NLRSGLRLGRSHDAASGRSQSQQKVLQRRRLPGTDDRQWCRRHCPVTPMYLASSASRQLTSATEPSHRLRVLQRPGDRWTETSSGSRLAIGNWGFRRCKRWRRKYSKGKLFLGQYLIGVLLLLGQLHGYKSCVQKERNALFDLKKSVISTTQEGLSVFVFPSWTNDTASDCCRWEGVKCNRTSGRVTEIAFGYLYFKESPLLNLSLLHPFEEVQTLNLSSSGFNGFFDGVEDYKSLRRLRNLEILDLSFSNFNNSSIFPFLNAATSLTKLFLQGNNMGGPFPAKELKDLTNLELLDLSWNEFHGFIPVQDHHILKTLRNLEHLDLSRNEFNNSIFPILNTATSLTTLFLSWNYMDGPFTVKENELSGEIPIEFGGLQELQALNLSHNNLSGVIPESFSGLKNVESLDLSFNILDGRIPQQLTDLKSLSVFNVSDNNLSGVIPQGKQFNTIDNTSYLGNPLLCGQPTNRSCSSNTSFQESDNGVEEDESQIDMLSFYWSFAAAYVTILVGIFVSLSFDSPWSRFWFYIVEAFIYKARNL</sequence>
<accession>A0A087FXL6</accession>
<dbReference type="EMBL" id="KL989847">
    <property type="protein sequence ID" value="KFK22368.1"/>
    <property type="molecule type" value="Genomic_DNA"/>
</dbReference>
<feature type="transmembrane region" description="Helical" evidence="12">
    <location>
        <begin position="110"/>
        <end position="129"/>
    </location>
</feature>
<keyword evidence="8 12" id="KW-0472">Membrane</keyword>
<evidence type="ECO:0000256" key="3">
    <source>
        <dbReference type="ARBA" id="ARBA00022614"/>
    </source>
</evidence>
<gene>
    <name evidence="14" type="ORF">AALP_AAs73148U000100</name>
</gene>
<evidence type="ECO:0000256" key="10">
    <source>
        <dbReference type="ARBA" id="ARBA00023180"/>
    </source>
</evidence>
<keyword evidence="10" id="KW-0325">Glycoprotein</keyword>
<proteinExistence type="inferred from homology"/>
<evidence type="ECO:0000256" key="1">
    <source>
        <dbReference type="ARBA" id="ARBA00004479"/>
    </source>
</evidence>
<keyword evidence="15" id="KW-1185">Reference proteome</keyword>
<dbReference type="Pfam" id="PF00560">
    <property type="entry name" value="LRR_1"/>
    <property type="match status" value="1"/>
</dbReference>
<dbReference type="eggNOG" id="KOG0619">
    <property type="taxonomic scope" value="Eukaryota"/>
</dbReference>
<evidence type="ECO:0000256" key="11">
    <source>
        <dbReference type="SAM" id="MobiDB-lite"/>
    </source>
</evidence>